<dbReference type="RefSeq" id="WP_092267953.1">
    <property type="nucleotide sequence ID" value="NZ_BJOE01000003.1"/>
</dbReference>
<dbReference type="AlphaFoldDB" id="A0A1I3TN49"/>
<accession>A0A1I3TN49</accession>
<evidence type="ECO:0000313" key="2">
    <source>
        <dbReference type="Proteomes" id="UP000198915"/>
    </source>
</evidence>
<protein>
    <submittedName>
        <fullName evidence="1">Uncharacterized protein</fullName>
    </submittedName>
</protein>
<organism evidence="1 2">
    <name type="scientific">Brevibacillus centrosporus</name>
    <dbReference type="NCBI Taxonomy" id="54910"/>
    <lineage>
        <taxon>Bacteria</taxon>
        <taxon>Bacillati</taxon>
        <taxon>Bacillota</taxon>
        <taxon>Bacilli</taxon>
        <taxon>Bacillales</taxon>
        <taxon>Paenibacillaceae</taxon>
        <taxon>Brevibacillus</taxon>
    </lineage>
</organism>
<keyword evidence="2" id="KW-1185">Reference proteome</keyword>
<dbReference type="EMBL" id="FORT01000005">
    <property type="protein sequence ID" value="SFJ72684.1"/>
    <property type="molecule type" value="Genomic_DNA"/>
</dbReference>
<dbReference type="STRING" id="1884381.SAMN05518846_10542"/>
<name>A0A1I3TN49_9BACL</name>
<proteinExistence type="predicted"/>
<reference evidence="2" key="1">
    <citation type="submission" date="2016-10" db="EMBL/GenBank/DDBJ databases">
        <authorList>
            <person name="Varghese N."/>
            <person name="Submissions S."/>
        </authorList>
    </citation>
    <scope>NUCLEOTIDE SEQUENCE [LARGE SCALE GENOMIC DNA]</scope>
    <source>
        <strain evidence="2">OK042</strain>
    </source>
</reference>
<sequence>MNHPDFRHLLACMDDVTSAAMDENTGPADPAEYHSLYGRLQDAADTLPPLYRVHVYEPFMLAVDKLSEAGFNSMLSRDPRKEREAGLFLDIAHAILQNSEAYEREATDAFQEVVSDLYDGFLSEEDRKGIKPPDESLIAPLVKWGRPQFGPYTWTAEAAAHFDIKTGIVNLPPANARHGLLAWSALGHETAGHDILHADKGLLAELQHHVYDALADELSNSTLANYWALRIDETASDVLGILNTGPAAGIGLIGYFRGLNKAYTGVPTLRNTGPQNDPHPADILRGYLAAETVRLLQFDNATEWAEALEEETDKDHSGILLGRTSLDVETAKKSAAIVARTITNARLNSLEGHALGQIQNWQNHDEKIVRNLRTHLSESQAVHDCVVSGMYAAHVVAAAVTASIAGEVPISDAFPRMTALLKTMHDANPSWGPLYVRHRGDLSPHRAYSRTAS</sequence>
<evidence type="ECO:0000313" key="1">
    <source>
        <dbReference type="EMBL" id="SFJ72684.1"/>
    </source>
</evidence>
<gene>
    <name evidence="1" type="ORF">SAMN05518846_10542</name>
</gene>
<dbReference type="Proteomes" id="UP000198915">
    <property type="component" value="Unassembled WGS sequence"/>
</dbReference>